<evidence type="ECO:0000313" key="1">
    <source>
        <dbReference type="EMBL" id="QAT62879.1"/>
    </source>
</evidence>
<evidence type="ECO:0000313" key="2">
    <source>
        <dbReference type="Proteomes" id="UP000287969"/>
    </source>
</evidence>
<dbReference type="Gene3D" id="3.40.50.10320">
    <property type="entry name" value="LmbE-like"/>
    <property type="match status" value="1"/>
</dbReference>
<name>A0A410QG25_9FIRM</name>
<dbReference type="GO" id="GO:0016811">
    <property type="term" value="F:hydrolase activity, acting on carbon-nitrogen (but not peptide) bonds, in linear amides"/>
    <property type="evidence" value="ECO:0007669"/>
    <property type="project" value="TreeGrafter"/>
</dbReference>
<dbReference type="SUPFAM" id="SSF102588">
    <property type="entry name" value="LmbE-like"/>
    <property type="match status" value="1"/>
</dbReference>
<reference evidence="2" key="1">
    <citation type="submission" date="2019-01" db="EMBL/GenBank/DDBJ databases">
        <title>Draft genomes of a novel of Sporanaerobacter strains.</title>
        <authorList>
            <person name="Ma S."/>
        </authorList>
    </citation>
    <scope>NUCLEOTIDE SEQUENCE [LARGE SCALE GENOMIC DNA]</scope>
    <source>
        <strain evidence="2">NJN-17</strain>
    </source>
</reference>
<dbReference type="InterPro" id="IPR024078">
    <property type="entry name" value="LmbE-like_dom_sf"/>
</dbReference>
<dbReference type="GO" id="GO:0071793">
    <property type="term" value="P:bacillithiol biosynthetic process"/>
    <property type="evidence" value="ECO:0007669"/>
    <property type="project" value="InterPro"/>
</dbReference>
<dbReference type="NCBIfam" id="TIGR04001">
    <property type="entry name" value="thiol_BshB1"/>
    <property type="match status" value="1"/>
</dbReference>
<organism evidence="1 2">
    <name type="scientific">Acidilutibacter cellobiosedens</name>
    <dbReference type="NCBI Taxonomy" id="2507161"/>
    <lineage>
        <taxon>Bacteria</taxon>
        <taxon>Bacillati</taxon>
        <taxon>Bacillota</taxon>
        <taxon>Tissierellia</taxon>
        <taxon>Tissierellales</taxon>
        <taxon>Acidilutibacteraceae</taxon>
        <taxon>Acidilutibacter</taxon>
    </lineage>
</organism>
<protein>
    <submittedName>
        <fullName evidence="1">Bacillithiol biosynthesis deacetylase BshB1</fullName>
    </submittedName>
</protein>
<dbReference type="InterPro" id="IPR003737">
    <property type="entry name" value="GlcNAc_PI_deacetylase-related"/>
</dbReference>
<dbReference type="InterPro" id="IPR023842">
    <property type="entry name" value="Bacillithiol_biosynth_BshB1"/>
</dbReference>
<dbReference type="PANTHER" id="PTHR12993:SF11">
    <property type="entry name" value="N-ACETYLGLUCOSAMINYL-PHOSPHATIDYLINOSITOL DE-N-ACETYLASE"/>
    <property type="match status" value="1"/>
</dbReference>
<accession>A0A410QG25</accession>
<dbReference type="OrthoDB" id="9815144at2"/>
<dbReference type="RefSeq" id="WP_114218765.1">
    <property type="nucleotide sequence ID" value="NZ_CP035282.1"/>
</dbReference>
<proteinExistence type="predicted"/>
<dbReference type="GO" id="GO:0019213">
    <property type="term" value="F:deacetylase activity"/>
    <property type="evidence" value="ECO:0007669"/>
    <property type="project" value="InterPro"/>
</dbReference>
<gene>
    <name evidence="1" type="primary">bshB1</name>
    <name evidence="1" type="ORF">EQM13_15530</name>
</gene>
<dbReference type="Pfam" id="PF02585">
    <property type="entry name" value="PIG-L"/>
    <property type="match status" value="1"/>
</dbReference>
<dbReference type="Proteomes" id="UP000287969">
    <property type="component" value="Chromosome"/>
</dbReference>
<dbReference type="KEGG" id="spoa:EQM13_15530"/>
<dbReference type="PANTHER" id="PTHR12993">
    <property type="entry name" value="N-ACETYLGLUCOSAMINYL-PHOSPHATIDYLINOSITOL DE-N-ACETYLASE-RELATED"/>
    <property type="match status" value="1"/>
</dbReference>
<dbReference type="AlphaFoldDB" id="A0A410QG25"/>
<sequence length="235" mass="27178">MINILVFSPHPDDAELCVGGTIIKHSDKYSIIIVDLSIGECSANGNNTVRQKEIDRANALLGINERICLDINDCEISSNSTEQLKKVIYTIRKYRPSIIISPYMLDNHPDHKETYKLIKSAFKKSSLNVYLDVGPVYRCKYIYYYSQDIISNNCNKLYIDITDIYDKKLLALEQYKSQFKMNMASKVTYLNKYMIQKITSKDTYNGALIGCEYAEELLYDGLMVCDNIFDYELYY</sequence>
<keyword evidence="2" id="KW-1185">Reference proteome</keyword>
<dbReference type="EMBL" id="CP035282">
    <property type="protein sequence ID" value="QAT62879.1"/>
    <property type="molecule type" value="Genomic_DNA"/>
</dbReference>